<dbReference type="NCBIfam" id="NF000415">
    <property type="entry name" value="blaOXA-372_like"/>
    <property type="match status" value="1"/>
</dbReference>
<dbReference type="NCBIfam" id="NF012161">
    <property type="entry name" value="bla_class_D_main"/>
    <property type="match status" value="1"/>
</dbReference>
<dbReference type="EMBL" id="KP851978">
    <property type="protein sequence ID" value="AKP17981.1"/>
    <property type="molecule type" value="Genomic_DNA"/>
</dbReference>
<dbReference type="PANTHER" id="PTHR30627:SF6">
    <property type="entry name" value="BETA-LACTAMASE YBXI-RELATED"/>
    <property type="match status" value="1"/>
</dbReference>
<evidence type="ECO:0000256" key="6">
    <source>
        <dbReference type="ARBA" id="ARBA00023251"/>
    </source>
</evidence>
<dbReference type="CARD" id="ARO:3001558">
    <property type="molecule name" value="OXA-372"/>
    <property type="mechanism identifier" value="ARO:0001004"/>
    <property type="mechanism name" value="antibiotic inactivation"/>
</dbReference>
<dbReference type="GO" id="GO:0071555">
    <property type="term" value="P:cell wall organization"/>
    <property type="evidence" value="ECO:0007669"/>
    <property type="project" value="TreeGrafter"/>
</dbReference>
<comment type="similarity">
    <text evidence="2">Belongs to the class-D beta-lactamase family.</text>
</comment>
<comment type="catalytic activity">
    <reaction evidence="1">
        <text>a beta-lactam + H2O = a substituted beta-amino acid</text>
        <dbReference type="Rhea" id="RHEA:20401"/>
        <dbReference type="ChEBI" id="CHEBI:15377"/>
        <dbReference type="ChEBI" id="CHEBI:35627"/>
        <dbReference type="ChEBI" id="CHEBI:140347"/>
        <dbReference type="EC" id="3.5.2.6"/>
    </reaction>
</comment>
<dbReference type="SMR" id="A0A0H3U8X1"/>
<proteinExistence type="inferred from homology"/>
<dbReference type="GO" id="GO:0008658">
    <property type="term" value="F:penicillin binding"/>
    <property type="evidence" value="ECO:0007669"/>
    <property type="project" value="InterPro"/>
</dbReference>
<feature type="domain" description="Penicillin-binding protein transpeptidase" evidence="8">
    <location>
        <begin position="54"/>
        <end position="249"/>
    </location>
</feature>
<evidence type="ECO:0000256" key="2">
    <source>
        <dbReference type="ARBA" id="ARBA00007898"/>
    </source>
</evidence>
<protein>
    <recommendedName>
        <fullName evidence="3">beta-lactamase</fullName>
        <ecNumber evidence="3">3.5.2.6</ecNumber>
    </recommendedName>
</protein>
<dbReference type="GO" id="GO:0005886">
    <property type="term" value="C:plasma membrane"/>
    <property type="evidence" value="ECO:0007669"/>
    <property type="project" value="TreeGrafter"/>
</dbReference>
<dbReference type="EC" id="3.5.2.6" evidence="3"/>
<dbReference type="Gene3D" id="3.40.710.10">
    <property type="entry name" value="DD-peptidase/beta-lactamase superfamily"/>
    <property type="match status" value="1"/>
</dbReference>
<evidence type="ECO:0000256" key="3">
    <source>
        <dbReference type="ARBA" id="ARBA00012865"/>
    </source>
</evidence>
<dbReference type="Pfam" id="PF00905">
    <property type="entry name" value="Transpeptidase"/>
    <property type="match status" value="1"/>
</dbReference>
<reference evidence="9" key="1">
    <citation type="journal article" date="2015" name="J. Antimicrob. Chemother.">
        <title>OXA-372, a novel carbapenem-hydrolysing class D ?-lactamase from a Citrobacter freundii isolated from a hospital wastewater plant.</title>
        <authorList>
            <person name="Antonelli A."/>
            <person name="D'Andrea M.M."/>
            <person name="Vaggelli G."/>
            <person name="Docquier J.D."/>
            <person name="Rossolini G.M."/>
        </authorList>
    </citation>
    <scope>NUCLEOTIDE SEQUENCE</scope>
    <source>
        <strain evidence="9">Cfr-FI-07</strain>
    </source>
</reference>
<dbReference type="KEGG" id="ag:AIG22448"/>
<feature type="signal peptide" evidence="7">
    <location>
        <begin position="1"/>
        <end position="18"/>
    </location>
</feature>
<feature type="chain" id="PRO_5007408121" description="beta-lactamase" evidence="7">
    <location>
        <begin position="19"/>
        <end position="257"/>
    </location>
</feature>
<keyword evidence="4 7" id="KW-0732">Signal</keyword>
<evidence type="ECO:0000256" key="5">
    <source>
        <dbReference type="ARBA" id="ARBA00022801"/>
    </source>
</evidence>
<dbReference type="GO" id="GO:0008800">
    <property type="term" value="F:beta-lactamase activity"/>
    <property type="evidence" value="ECO:0007669"/>
    <property type="project" value="UniProtKB-EC"/>
</dbReference>
<evidence type="ECO:0000256" key="4">
    <source>
        <dbReference type="ARBA" id="ARBA00022729"/>
    </source>
</evidence>
<dbReference type="RefSeq" id="WP_063862739.1">
    <property type="nucleotide sequence ID" value="NG_049663.1"/>
</dbReference>
<evidence type="ECO:0000256" key="1">
    <source>
        <dbReference type="ARBA" id="ARBA00001526"/>
    </source>
</evidence>
<dbReference type="InterPro" id="IPR001460">
    <property type="entry name" value="PCN-bd_Tpept"/>
</dbReference>
<organism evidence="9">
    <name type="scientific">Citrobacter freundii</name>
    <dbReference type="NCBI Taxonomy" id="546"/>
    <lineage>
        <taxon>Bacteria</taxon>
        <taxon>Pseudomonadati</taxon>
        <taxon>Pseudomonadota</taxon>
        <taxon>Gammaproteobacteria</taxon>
        <taxon>Enterobacterales</taxon>
        <taxon>Enterobacteriaceae</taxon>
        <taxon>Citrobacter</taxon>
        <taxon>Citrobacter freundii complex</taxon>
    </lineage>
</organism>
<dbReference type="InterPro" id="IPR012338">
    <property type="entry name" value="Beta-lactam/transpept-like"/>
</dbReference>
<evidence type="ECO:0000259" key="8">
    <source>
        <dbReference type="Pfam" id="PF00905"/>
    </source>
</evidence>
<gene>
    <name evidence="9" type="primary">blaOXA-372</name>
</gene>
<sequence length="257" mass="29272">MMHIFLVFLILCSNFALAEDKAISAIFSTEGVDGTIILKSLRGDKTITHNDARASRRFASASTFKIFNTLIAVQENVVSLSGTAFRWDGKTHDIPDWNRDQTLESAFKVSCVWCYQEIAKQVGEETYRRYLTLARYGVLTNVADTTTFWLDGSFTVSAVEQIALLEKIYLRELPFRDEAYDALKQVMLAEQTDSYKLYAKTGWAARMNPQIGWYVGYVETSDDVWFFAINLTLRSELDLGLRQKITKAALRAERIIP</sequence>
<dbReference type="GO" id="GO:0046677">
    <property type="term" value="P:response to antibiotic"/>
    <property type="evidence" value="ECO:0007669"/>
    <property type="project" value="UniProtKB-KW"/>
</dbReference>
<name>A0A0H3U8X1_CITFR</name>
<evidence type="ECO:0000313" key="9">
    <source>
        <dbReference type="EMBL" id="AIG22448.1"/>
    </source>
</evidence>
<dbReference type="PANTHER" id="PTHR30627">
    <property type="entry name" value="PEPTIDOGLYCAN D,D-TRANSPEPTIDASE"/>
    <property type="match status" value="1"/>
</dbReference>
<evidence type="ECO:0000256" key="7">
    <source>
        <dbReference type="SAM" id="SignalP"/>
    </source>
</evidence>
<accession>A0A0H3U8X1</accession>
<dbReference type="EMBL" id="KJ746496">
    <property type="protein sequence ID" value="AIG22448.1"/>
    <property type="molecule type" value="Genomic_DNA"/>
</dbReference>
<keyword evidence="6" id="KW-0046">Antibiotic resistance</keyword>
<keyword evidence="5 9" id="KW-0378">Hydrolase</keyword>
<dbReference type="AlphaFoldDB" id="A0A0H3U8X1"/>
<dbReference type="SUPFAM" id="SSF56601">
    <property type="entry name" value="beta-lactamase/transpeptidase-like"/>
    <property type="match status" value="1"/>
</dbReference>
<dbReference type="InterPro" id="IPR050515">
    <property type="entry name" value="Beta-lactam/transpept"/>
</dbReference>